<feature type="transmembrane region" description="Helical" evidence="1">
    <location>
        <begin position="474"/>
        <end position="493"/>
    </location>
</feature>
<dbReference type="Gene3D" id="1.25.40.10">
    <property type="entry name" value="Tetratricopeptide repeat domain"/>
    <property type="match status" value="1"/>
</dbReference>
<evidence type="ECO:0000256" key="2">
    <source>
        <dbReference type="SAM" id="SignalP"/>
    </source>
</evidence>
<dbReference type="PANTHER" id="PTHR40940:SF2">
    <property type="entry name" value="BATD"/>
    <property type="match status" value="1"/>
</dbReference>
<dbReference type="EMBL" id="CP119075">
    <property type="protein sequence ID" value="WED66002.1"/>
    <property type="molecule type" value="Genomic_DNA"/>
</dbReference>
<organism evidence="3 4">
    <name type="scientific">Synoicihabitans lomoniglobus</name>
    <dbReference type="NCBI Taxonomy" id="2909285"/>
    <lineage>
        <taxon>Bacteria</taxon>
        <taxon>Pseudomonadati</taxon>
        <taxon>Verrucomicrobiota</taxon>
        <taxon>Opitutia</taxon>
        <taxon>Opitutales</taxon>
        <taxon>Opitutaceae</taxon>
        <taxon>Synoicihabitans</taxon>
    </lineage>
</organism>
<dbReference type="AlphaFoldDB" id="A0AAF0CQ63"/>
<keyword evidence="1" id="KW-0472">Membrane</keyword>
<dbReference type="PANTHER" id="PTHR40940">
    <property type="entry name" value="PROTEIN BATD-RELATED"/>
    <property type="match status" value="1"/>
</dbReference>
<dbReference type="SUPFAM" id="SSF48452">
    <property type="entry name" value="TPR-like"/>
    <property type="match status" value="1"/>
</dbReference>
<evidence type="ECO:0000256" key="1">
    <source>
        <dbReference type="SAM" id="Phobius"/>
    </source>
</evidence>
<dbReference type="Proteomes" id="UP001218638">
    <property type="component" value="Chromosome"/>
</dbReference>
<feature type="chain" id="PRO_5041988773" evidence="2">
    <location>
        <begin position="30"/>
        <end position="729"/>
    </location>
</feature>
<dbReference type="InterPro" id="IPR011990">
    <property type="entry name" value="TPR-like_helical_dom_sf"/>
</dbReference>
<feature type="transmembrane region" description="Helical" evidence="1">
    <location>
        <begin position="603"/>
        <end position="627"/>
    </location>
</feature>
<keyword evidence="1" id="KW-0812">Transmembrane</keyword>
<feature type="signal peptide" evidence="2">
    <location>
        <begin position="1"/>
        <end position="29"/>
    </location>
</feature>
<evidence type="ECO:0000313" key="3">
    <source>
        <dbReference type="EMBL" id="WED66002.1"/>
    </source>
</evidence>
<dbReference type="Pfam" id="PF13584">
    <property type="entry name" value="BatD"/>
    <property type="match status" value="1"/>
</dbReference>
<accession>A0AAF0CQ63</accession>
<proteinExistence type="predicted"/>
<feature type="transmembrane region" description="Helical" evidence="1">
    <location>
        <begin position="331"/>
        <end position="351"/>
    </location>
</feature>
<sequence length="729" mass="78682">MRATGNIFTRPRAVWLAITMMVGPSLLSAQTGSGPKPFAQLDPVTGEFWVGELFPLTFKVWVPDEIHGSVVGPLQWRSEDLDMEDWSEPARGRMRRNGVWMITQTVTNRGYAPRPGSITVAAASQKLNVKAPPKAGSFQQGGVTVQVAVASAPGELTIKPLPEPIPAGFSGAVGQFELNSSLSIDKVNVGESVTWRLALTGTGNWPQIRRLPERKVAKSFEVVSPGQRRTSVDGSAFDAALTEELMLVPRRPGDYTLPAVSFIYFDPVAGAYRTLTTPAHPLLILGTATGDGESGMPDEVGVAVPESPPVLPLDPSGVDVRGVSPLPVDNWWILAAIPAVGVLLFWVGLAARRRHLTDPLRRQRLARERILALLRELNATPAPTPERMRALLGRWEESAAELLGLSVNVPTGAAVELALAKSAGPDEVRWRGLWRDADRYIYAAGGVLPHDWVERAERVCGAAKVRRAPWLASFLPRNLLPFAVAASLVLLVVPMRGRDAGMEAYVKGDFDTAETEWAQIVAAQPLSASTRYNRALALAQLDRWSESAAESLAALCLAPRNEAIRWQLALSLDRAGIDQPTALAVAHRPGSWTVVTWFSVGEWAWVFGVACSAAALALGGALVLAYHGRTGRRAWWPVLIAGLAMGMAVVAVHSRGTYAMLAETDTAIVRLNTSLRSVPTAANAAQKMVPLPAGSLATGVRSFLGWTQLAFPNGQTGWVRTDELTWIYR</sequence>
<protein>
    <submittedName>
        <fullName evidence="3">BatD family protein</fullName>
    </submittedName>
</protein>
<dbReference type="InterPro" id="IPR025738">
    <property type="entry name" value="BatD"/>
</dbReference>
<evidence type="ECO:0000313" key="4">
    <source>
        <dbReference type="Proteomes" id="UP001218638"/>
    </source>
</evidence>
<dbReference type="RefSeq" id="WP_330932231.1">
    <property type="nucleotide sequence ID" value="NZ_CP119075.1"/>
</dbReference>
<keyword evidence="4" id="KW-1185">Reference proteome</keyword>
<gene>
    <name evidence="3" type="ORF">PXH66_03950</name>
</gene>
<keyword evidence="2" id="KW-0732">Signal</keyword>
<dbReference type="KEGG" id="slom:PXH66_03950"/>
<name>A0AAF0CQ63_9BACT</name>
<feature type="transmembrane region" description="Helical" evidence="1">
    <location>
        <begin position="634"/>
        <end position="652"/>
    </location>
</feature>
<reference evidence="3" key="1">
    <citation type="submission" date="2023-03" db="EMBL/GenBank/DDBJ databases">
        <title>Lomoglobus Profundus gen. nov., sp. nov., a novel member of the phylum Verrucomicrobia, isolated from deep-marine sediment of South China Sea.</title>
        <authorList>
            <person name="Ahmad T."/>
            <person name="Ishaq S.E."/>
            <person name="Wang F."/>
        </authorList>
    </citation>
    <scope>NUCLEOTIDE SEQUENCE</scope>
    <source>
        <strain evidence="3">LMO-M01</strain>
    </source>
</reference>
<keyword evidence="1" id="KW-1133">Transmembrane helix</keyword>